<keyword evidence="5 6" id="KW-0472">Membrane</keyword>
<evidence type="ECO:0000256" key="6">
    <source>
        <dbReference type="SAM" id="Phobius"/>
    </source>
</evidence>
<reference evidence="8 9" key="1">
    <citation type="submission" date="2018-06" db="EMBL/GenBank/DDBJ databases">
        <authorList>
            <consortium name="Pathogen Informatics"/>
            <person name="Doyle S."/>
        </authorList>
    </citation>
    <scope>NUCLEOTIDE SEQUENCE [LARGE SCALE GENOMIC DNA]</scope>
    <source>
        <strain evidence="8 9">NCTC10821</strain>
    </source>
</reference>
<feature type="transmembrane region" description="Helical" evidence="6">
    <location>
        <begin position="57"/>
        <end position="79"/>
    </location>
</feature>
<dbReference type="PANTHER" id="PTHR36115">
    <property type="entry name" value="PROLINE-RICH ANTIGEN HOMOLOG-RELATED"/>
    <property type="match status" value="1"/>
</dbReference>
<evidence type="ECO:0000256" key="2">
    <source>
        <dbReference type="ARBA" id="ARBA00022475"/>
    </source>
</evidence>
<dbReference type="EMBL" id="UGQT01000001">
    <property type="protein sequence ID" value="STZ60164.1"/>
    <property type="molecule type" value="Genomic_DNA"/>
</dbReference>
<dbReference type="Proteomes" id="UP000254978">
    <property type="component" value="Unassembled WGS sequence"/>
</dbReference>
<gene>
    <name evidence="8" type="ORF">NCTC10821_03702</name>
</gene>
<keyword evidence="2" id="KW-1003">Cell membrane</keyword>
<dbReference type="InterPro" id="IPR051791">
    <property type="entry name" value="Pra-immunoreactive"/>
</dbReference>
<feature type="transmembrane region" description="Helical" evidence="6">
    <location>
        <begin position="162"/>
        <end position="185"/>
    </location>
</feature>
<dbReference type="OrthoDB" id="9793824at2"/>
<organism evidence="8 9">
    <name type="scientific">Mycolicibacterium tokaiense</name>
    <dbReference type="NCBI Taxonomy" id="39695"/>
    <lineage>
        <taxon>Bacteria</taxon>
        <taxon>Bacillati</taxon>
        <taxon>Actinomycetota</taxon>
        <taxon>Actinomycetes</taxon>
        <taxon>Mycobacteriales</taxon>
        <taxon>Mycobacteriaceae</taxon>
        <taxon>Mycolicibacterium</taxon>
    </lineage>
</organism>
<dbReference type="RefSeq" id="WP_115279427.1">
    <property type="nucleotide sequence ID" value="NZ_AP022600.1"/>
</dbReference>
<keyword evidence="4 6" id="KW-1133">Transmembrane helix</keyword>
<evidence type="ECO:0000256" key="4">
    <source>
        <dbReference type="ARBA" id="ARBA00022989"/>
    </source>
</evidence>
<dbReference type="Pfam" id="PF06271">
    <property type="entry name" value="RDD"/>
    <property type="match status" value="1"/>
</dbReference>
<proteinExistence type="predicted"/>
<evidence type="ECO:0000256" key="3">
    <source>
        <dbReference type="ARBA" id="ARBA00022692"/>
    </source>
</evidence>
<dbReference type="PANTHER" id="PTHR36115:SF6">
    <property type="entry name" value="PROLINE-RICH ANTIGEN HOMOLOG"/>
    <property type="match status" value="1"/>
</dbReference>
<protein>
    <submittedName>
        <fullName evidence="8">Putative membrane protein/domain protein</fullName>
    </submittedName>
</protein>
<keyword evidence="9" id="KW-1185">Reference proteome</keyword>
<feature type="transmembrane region" description="Helical" evidence="6">
    <location>
        <begin position="30"/>
        <end position="51"/>
    </location>
</feature>
<keyword evidence="3 6" id="KW-0812">Transmembrane</keyword>
<comment type="subcellular location">
    <subcellularLocation>
        <location evidence="1">Cell membrane</location>
        <topology evidence="1">Multi-pass membrane protein</topology>
    </subcellularLocation>
</comment>
<evidence type="ECO:0000313" key="8">
    <source>
        <dbReference type="EMBL" id="STZ60164.1"/>
    </source>
</evidence>
<evidence type="ECO:0000256" key="1">
    <source>
        <dbReference type="ARBA" id="ARBA00004651"/>
    </source>
</evidence>
<name>A0A378TI00_9MYCO</name>
<dbReference type="GO" id="GO:0005886">
    <property type="term" value="C:plasma membrane"/>
    <property type="evidence" value="ECO:0007669"/>
    <property type="project" value="UniProtKB-SubCell"/>
</dbReference>
<accession>A0A378TI00</accession>
<feature type="domain" description="RDD" evidence="7">
    <location>
        <begin position="21"/>
        <end position="144"/>
    </location>
</feature>
<dbReference type="AlphaFoldDB" id="A0A378TI00"/>
<dbReference type="InterPro" id="IPR010432">
    <property type="entry name" value="RDD"/>
</dbReference>
<evidence type="ECO:0000256" key="5">
    <source>
        <dbReference type="ARBA" id="ARBA00023136"/>
    </source>
</evidence>
<evidence type="ECO:0000259" key="7">
    <source>
        <dbReference type="Pfam" id="PF06271"/>
    </source>
</evidence>
<evidence type="ECO:0000313" key="9">
    <source>
        <dbReference type="Proteomes" id="UP000254978"/>
    </source>
</evidence>
<sequence>MTAVLDDQTTDTDTAPAVIRAGWAARAGAFVIDVVIGLLTVTTLVLVAWTTAQRSPLWWVCVVAAGLTLLAVVVNRLLLPAVTGWTLGRAALGIRVVRRDGVPAGPWRLLLRDLAHLLDTAAVFVGWLWPLWDSRRRTWADLLAHTEVHRTVHRPPRAVRRAGAAVCAAMVLALAAVAAGYLVVYQSDLRAAQAREQLAVQGPKLVEGMLSYDVPTLAQDFERAAGLVTDGYRDQLTAQQDAITASGATANEYWTANSAVLTNTADRGTMLLALQGQRGVPPDQRFITATVRVDFEKVDDQWRVAGLTVLASPQGPPQ</sequence>